<feature type="region of interest" description="Disordered" evidence="1">
    <location>
        <begin position="147"/>
        <end position="180"/>
    </location>
</feature>
<accession>U4LCF9</accession>
<dbReference type="Proteomes" id="UP000018144">
    <property type="component" value="Unassembled WGS sequence"/>
</dbReference>
<evidence type="ECO:0000256" key="1">
    <source>
        <dbReference type="SAM" id="MobiDB-lite"/>
    </source>
</evidence>
<feature type="region of interest" description="Disordered" evidence="1">
    <location>
        <begin position="1"/>
        <end position="46"/>
    </location>
</feature>
<proteinExistence type="predicted"/>
<protein>
    <submittedName>
        <fullName evidence="2">Uncharacterized protein</fullName>
    </submittedName>
</protein>
<dbReference type="AlphaFoldDB" id="U4LCF9"/>
<evidence type="ECO:0000313" key="3">
    <source>
        <dbReference type="Proteomes" id="UP000018144"/>
    </source>
</evidence>
<evidence type="ECO:0000313" key="2">
    <source>
        <dbReference type="EMBL" id="CCX16521.1"/>
    </source>
</evidence>
<reference evidence="2 3" key="1">
    <citation type="journal article" date="2013" name="PLoS Genet.">
        <title>The genome and development-dependent transcriptomes of Pyronema confluens: a window into fungal evolution.</title>
        <authorList>
            <person name="Traeger S."/>
            <person name="Altegoer F."/>
            <person name="Freitag M."/>
            <person name="Gabaldon T."/>
            <person name="Kempken F."/>
            <person name="Kumar A."/>
            <person name="Marcet-Houben M."/>
            <person name="Poggeler S."/>
            <person name="Stajich J.E."/>
            <person name="Nowrousian M."/>
        </authorList>
    </citation>
    <scope>NUCLEOTIDE SEQUENCE [LARGE SCALE GENOMIC DNA]</scope>
    <source>
        <strain evidence="3">CBS 100304</strain>
        <tissue evidence="2">Vegetative mycelium</tissue>
    </source>
</reference>
<gene>
    <name evidence="2" type="ORF">PCON_03164</name>
</gene>
<name>U4LCF9_PYROM</name>
<sequence>MLHPQDQDSPSISINKLTSKLHHLALGPARQQSSSSSSSTKPELTHITHTLQKLSLEQKQEQEILKKLAIEKEQEMLDQLMIALEQEKEKEMAKKLAMEKEEKDRLKKLTTEKDQEMLNSLVMAMKINSDAPDINAVTNSLRELMMEKEDSEDEDGYSEAATVGSERDMDWGDEEFRWEE</sequence>
<feature type="compositionally biased region" description="Acidic residues" evidence="1">
    <location>
        <begin position="171"/>
        <end position="180"/>
    </location>
</feature>
<feature type="compositionally biased region" description="Polar residues" evidence="1">
    <location>
        <begin position="7"/>
        <end position="18"/>
    </location>
</feature>
<organism evidence="2 3">
    <name type="scientific">Pyronema omphalodes (strain CBS 100304)</name>
    <name type="common">Pyronema confluens</name>
    <dbReference type="NCBI Taxonomy" id="1076935"/>
    <lineage>
        <taxon>Eukaryota</taxon>
        <taxon>Fungi</taxon>
        <taxon>Dikarya</taxon>
        <taxon>Ascomycota</taxon>
        <taxon>Pezizomycotina</taxon>
        <taxon>Pezizomycetes</taxon>
        <taxon>Pezizales</taxon>
        <taxon>Pyronemataceae</taxon>
        <taxon>Pyronema</taxon>
    </lineage>
</organism>
<dbReference type="EMBL" id="HF936418">
    <property type="protein sequence ID" value="CCX16521.1"/>
    <property type="molecule type" value="Genomic_DNA"/>
</dbReference>
<keyword evidence="3" id="KW-1185">Reference proteome</keyword>